<dbReference type="EMBL" id="GGFM01009186">
    <property type="protein sequence ID" value="MBW29937.1"/>
    <property type="molecule type" value="Transcribed_RNA"/>
</dbReference>
<feature type="chain" id="PRO_5014766305" evidence="1">
    <location>
        <begin position="29"/>
        <end position="118"/>
    </location>
</feature>
<name>A0A2M3ZMX4_9DIPT</name>
<accession>A0A2M3ZMX4</accession>
<protein>
    <submittedName>
        <fullName evidence="2">Putative secreted peptide</fullName>
    </submittedName>
</protein>
<evidence type="ECO:0000313" key="2">
    <source>
        <dbReference type="EMBL" id="MBW29937.1"/>
    </source>
</evidence>
<organism evidence="2">
    <name type="scientific">Anopheles braziliensis</name>
    <dbReference type="NCBI Taxonomy" id="58242"/>
    <lineage>
        <taxon>Eukaryota</taxon>
        <taxon>Metazoa</taxon>
        <taxon>Ecdysozoa</taxon>
        <taxon>Arthropoda</taxon>
        <taxon>Hexapoda</taxon>
        <taxon>Insecta</taxon>
        <taxon>Pterygota</taxon>
        <taxon>Neoptera</taxon>
        <taxon>Endopterygota</taxon>
        <taxon>Diptera</taxon>
        <taxon>Nematocera</taxon>
        <taxon>Culicoidea</taxon>
        <taxon>Culicidae</taxon>
        <taxon>Anophelinae</taxon>
        <taxon>Anopheles</taxon>
    </lineage>
</organism>
<reference evidence="2" key="1">
    <citation type="submission" date="2018-01" db="EMBL/GenBank/DDBJ databases">
        <title>An insight into the sialome of Amazonian anophelines.</title>
        <authorList>
            <person name="Ribeiro J.M."/>
            <person name="Scarpassa V."/>
            <person name="Calvo E."/>
        </authorList>
    </citation>
    <scope>NUCLEOTIDE SEQUENCE</scope>
    <source>
        <tissue evidence="2">Salivary glands</tissue>
    </source>
</reference>
<keyword evidence="1" id="KW-0732">Signal</keyword>
<evidence type="ECO:0000256" key="1">
    <source>
        <dbReference type="SAM" id="SignalP"/>
    </source>
</evidence>
<sequence>MFRMSSRSAGVRLLLFIFCRSYSRSVVAVVAVADWPLTPLPPPTPPSRGVSRPHSLGGGVSVVVVLDVSYISSSRSLAKSLTVSGVRARRSSRGWAGACAASCDECDRLIVSVFVFTK</sequence>
<proteinExistence type="predicted"/>
<feature type="signal peptide" evidence="1">
    <location>
        <begin position="1"/>
        <end position="28"/>
    </location>
</feature>
<dbReference type="AlphaFoldDB" id="A0A2M3ZMX4"/>